<accession>A0A7J7IWI2</accession>
<comment type="caution">
    <text evidence="1">The sequence shown here is derived from an EMBL/GenBank/DDBJ whole genome shotgun (WGS) entry which is preliminary data.</text>
</comment>
<dbReference type="Proteomes" id="UP000593567">
    <property type="component" value="Unassembled WGS sequence"/>
</dbReference>
<proteinExistence type="predicted"/>
<sequence>MPEESIRAAAIRSVEERLALLELRWVPSGENGEPGLRFSEECLRKATRREQQTMPLVTWKFELSVSANSVERNYYQEYSDSNVNPNLIL</sequence>
<keyword evidence="2" id="KW-1185">Reference proteome</keyword>
<dbReference type="AlphaFoldDB" id="A0A7J7IWI2"/>
<protein>
    <submittedName>
        <fullName evidence="1">Uncharacterized protein</fullName>
    </submittedName>
</protein>
<name>A0A7J7IWI2_BUGNE</name>
<organism evidence="1 2">
    <name type="scientific">Bugula neritina</name>
    <name type="common">Brown bryozoan</name>
    <name type="synonym">Sertularia neritina</name>
    <dbReference type="NCBI Taxonomy" id="10212"/>
    <lineage>
        <taxon>Eukaryota</taxon>
        <taxon>Metazoa</taxon>
        <taxon>Spiralia</taxon>
        <taxon>Lophotrochozoa</taxon>
        <taxon>Bryozoa</taxon>
        <taxon>Gymnolaemata</taxon>
        <taxon>Cheilostomatida</taxon>
        <taxon>Flustrina</taxon>
        <taxon>Buguloidea</taxon>
        <taxon>Bugulidae</taxon>
        <taxon>Bugula</taxon>
    </lineage>
</organism>
<dbReference type="EMBL" id="VXIV02003362">
    <property type="protein sequence ID" value="KAF6017774.1"/>
    <property type="molecule type" value="Genomic_DNA"/>
</dbReference>
<evidence type="ECO:0000313" key="1">
    <source>
        <dbReference type="EMBL" id="KAF6017774.1"/>
    </source>
</evidence>
<gene>
    <name evidence="1" type="ORF">EB796_023914</name>
</gene>
<reference evidence="1" key="1">
    <citation type="submission" date="2020-06" db="EMBL/GenBank/DDBJ databases">
        <title>Draft genome of Bugula neritina, a colonial animal packing powerful symbionts and potential medicines.</title>
        <authorList>
            <person name="Rayko M."/>
        </authorList>
    </citation>
    <scope>NUCLEOTIDE SEQUENCE [LARGE SCALE GENOMIC DNA]</scope>
    <source>
        <strain evidence="1">Kwan_BN1</strain>
    </source>
</reference>
<evidence type="ECO:0000313" key="2">
    <source>
        <dbReference type="Proteomes" id="UP000593567"/>
    </source>
</evidence>